<dbReference type="Proteomes" id="UP000268162">
    <property type="component" value="Unassembled WGS sequence"/>
</dbReference>
<gene>
    <name evidence="1" type="ORF">BJ085DRAFT_18268</name>
</gene>
<proteinExistence type="predicted"/>
<evidence type="ECO:0000313" key="2">
    <source>
        <dbReference type="Proteomes" id="UP000268162"/>
    </source>
</evidence>
<sequence length="58" mass="6588">MGDLFSTSNICFIQWIFHYTAQLSLSHIKLRMPLLLMQNLSLNQGLCNSTCVVVRSIS</sequence>
<reference evidence="2" key="1">
    <citation type="journal article" date="2018" name="Nat. Microbiol.">
        <title>Leveraging single-cell genomics to expand the fungal tree of life.</title>
        <authorList>
            <person name="Ahrendt S.R."/>
            <person name="Quandt C.A."/>
            <person name="Ciobanu D."/>
            <person name="Clum A."/>
            <person name="Salamov A."/>
            <person name="Andreopoulos B."/>
            <person name="Cheng J.F."/>
            <person name="Woyke T."/>
            <person name="Pelin A."/>
            <person name="Henrissat B."/>
            <person name="Reynolds N.K."/>
            <person name="Benny G.L."/>
            <person name="Smith M.E."/>
            <person name="James T.Y."/>
            <person name="Grigoriev I.V."/>
        </authorList>
    </citation>
    <scope>NUCLEOTIDE SEQUENCE [LARGE SCALE GENOMIC DNA]</scope>
    <source>
        <strain evidence="2">RSA 468</strain>
    </source>
</reference>
<evidence type="ECO:0000313" key="1">
    <source>
        <dbReference type="EMBL" id="RKP36810.1"/>
    </source>
</evidence>
<organism evidence="1 2">
    <name type="scientific">Dimargaris cristalligena</name>
    <dbReference type="NCBI Taxonomy" id="215637"/>
    <lineage>
        <taxon>Eukaryota</taxon>
        <taxon>Fungi</taxon>
        <taxon>Fungi incertae sedis</taxon>
        <taxon>Zoopagomycota</taxon>
        <taxon>Kickxellomycotina</taxon>
        <taxon>Dimargaritomycetes</taxon>
        <taxon>Dimargaritales</taxon>
        <taxon>Dimargaritaceae</taxon>
        <taxon>Dimargaris</taxon>
    </lineage>
</organism>
<keyword evidence="2" id="KW-1185">Reference proteome</keyword>
<accession>A0A4P9ZVX9</accession>
<dbReference type="AlphaFoldDB" id="A0A4P9ZVX9"/>
<dbReference type="EMBL" id="ML002591">
    <property type="protein sequence ID" value="RKP36810.1"/>
    <property type="molecule type" value="Genomic_DNA"/>
</dbReference>
<name>A0A4P9ZVX9_9FUNG</name>
<protein>
    <submittedName>
        <fullName evidence="1">Uncharacterized protein</fullName>
    </submittedName>
</protein>